<dbReference type="PRINTS" id="PR00455">
    <property type="entry name" value="HTHTETR"/>
</dbReference>
<evidence type="ECO:0000256" key="4">
    <source>
        <dbReference type="PROSITE-ProRule" id="PRU00335"/>
    </source>
</evidence>
<dbReference type="Gene3D" id="1.10.357.10">
    <property type="entry name" value="Tetracycline Repressor, domain 2"/>
    <property type="match status" value="1"/>
</dbReference>
<dbReference type="InterPro" id="IPR036271">
    <property type="entry name" value="Tet_transcr_reg_TetR-rel_C_sf"/>
</dbReference>
<dbReference type="Pfam" id="PF21993">
    <property type="entry name" value="TetR_C_13_2"/>
    <property type="match status" value="1"/>
</dbReference>
<evidence type="ECO:0000313" key="6">
    <source>
        <dbReference type="EMBL" id="MCY1139761.1"/>
    </source>
</evidence>
<dbReference type="InterPro" id="IPR009057">
    <property type="entry name" value="Homeodomain-like_sf"/>
</dbReference>
<comment type="caution">
    <text evidence="6">The sequence shown here is derived from an EMBL/GenBank/DDBJ whole genome shotgun (WGS) entry which is preliminary data.</text>
</comment>
<feature type="domain" description="HTH tetR-type" evidence="5">
    <location>
        <begin position="18"/>
        <end position="78"/>
    </location>
</feature>
<evidence type="ECO:0000256" key="1">
    <source>
        <dbReference type="ARBA" id="ARBA00023015"/>
    </source>
</evidence>
<protein>
    <submittedName>
        <fullName evidence="6">TetR/AcrR family transcriptional regulator</fullName>
    </submittedName>
</protein>
<evidence type="ECO:0000259" key="5">
    <source>
        <dbReference type="PROSITE" id="PS50977"/>
    </source>
</evidence>
<dbReference type="PANTHER" id="PTHR47506:SF6">
    <property type="entry name" value="HTH-TYPE TRANSCRIPTIONAL REPRESSOR NEMR"/>
    <property type="match status" value="1"/>
</dbReference>
<keyword evidence="7" id="KW-1185">Reference proteome</keyword>
<accession>A0ABT4AZU2</accession>
<keyword evidence="1" id="KW-0805">Transcription regulation</keyword>
<evidence type="ECO:0000313" key="7">
    <source>
        <dbReference type="Proteomes" id="UP001151002"/>
    </source>
</evidence>
<sequence>MVDPPVRNEGARLTARGAATRERIVRAAAELMAAKGVAATTLDEVRLASGTSKSQLYHHFAAKEDLVRAVVAHQAGVVLDRQEQLLRGVSSFAGLRRWRDAVLQRNELRSGAYGCEIGTLAAELSDTDEAARQALAGHFATWEKLLADGFRRMRDNGTLRPGTDPATLSVAVMAAVQGGYLLAQTAHDAEPMRVALDMALTHVHTFEANTTGL</sequence>
<gene>
    <name evidence="6" type="ORF">OWR29_17305</name>
</gene>
<feature type="DNA-binding region" description="H-T-H motif" evidence="4">
    <location>
        <begin position="41"/>
        <end position="60"/>
    </location>
</feature>
<reference evidence="6" key="1">
    <citation type="submission" date="2022-11" db="EMBL/GenBank/DDBJ databases">
        <authorList>
            <person name="Somphong A."/>
            <person name="Phongsopitanun W."/>
        </authorList>
    </citation>
    <scope>NUCLEOTIDE SEQUENCE</scope>
    <source>
        <strain evidence="6">Pm04-4</strain>
    </source>
</reference>
<keyword evidence="3" id="KW-0804">Transcription</keyword>
<dbReference type="SUPFAM" id="SSF48498">
    <property type="entry name" value="Tetracyclin repressor-like, C-terminal domain"/>
    <property type="match status" value="1"/>
</dbReference>
<dbReference type="RefSeq" id="WP_267563915.1">
    <property type="nucleotide sequence ID" value="NZ_JAPNTZ010000006.1"/>
</dbReference>
<name>A0ABT4AZU2_9ACTN</name>
<dbReference type="InterPro" id="IPR054156">
    <property type="entry name" value="YxaF_TetR_C"/>
</dbReference>
<dbReference type="Proteomes" id="UP001151002">
    <property type="component" value="Unassembled WGS sequence"/>
</dbReference>
<dbReference type="InterPro" id="IPR001647">
    <property type="entry name" value="HTH_TetR"/>
</dbReference>
<dbReference type="EMBL" id="JAPNTZ010000006">
    <property type="protein sequence ID" value="MCY1139761.1"/>
    <property type="molecule type" value="Genomic_DNA"/>
</dbReference>
<proteinExistence type="predicted"/>
<evidence type="ECO:0000256" key="2">
    <source>
        <dbReference type="ARBA" id="ARBA00023125"/>
    </source>
</evidence>
<evidence type="ECO:0000256" key="3">
    <source>
        <dbReference type="ARBA" id="ARBA00023163"/>
    </source>
</evidence>
<keyword evidence="2 4" id="KW-0238">DNA-binding</keyword>
<dbReference type="SUPFAM" id="SSF46689">
    <property type="entry name" value="Homeodomain-like"/>
    <property type="match status" value="1"/>
</dbReference>
<dbReference type="Pfam" id="PF00440">
    <property type="entry name" value="TetR_N"/>
    <property type="match status" value="1"/>
</dbReference>
<dbReference type="PROSITE" id="PS50977">
    <property type="entry name" value="HTH_TETR_2"/>
    <property type="match status" value="1"/>
</dbReference>
<dbReference type="PANTHER" id="PTHR47506">
    <property type="entry name" value="TRANSCRIPTIONAL REGULATORY PROTEIN"/>
    <property type="match status" value="1"/>
</dbReference>
<organism evidence="6 7">
    <name type="scientific">Paractinoplanes pyxinae</name>
    <dbReference type="NCBI Taxonomy" id="2997416"/>
    <lineage>
        <taxon>Bacteria</taxon>
        <taxon>Bacillati</taxon>
        <taxon>Actinomycetota</taxon>
        <taxon>Actinomycetes</taxon>
        <taxon>Micromonosporales</taxon>
        <taxon>Micromonosporaceae</taxon>
        <taxon>Paractinoplanes</taxon>
    </lineage>
</organism>